<evidence type="ECO:0000313" key="7">
    <source>
        <dbReference type="EMBL" id="SDK10477.1"/>
    </source>
</evidence>
<feature type="region of interest" description="Disordered" evidence="4">
    <location>
        <begin position="777"/>
        <end position="812"/>
    </location>
</feature>
<feature type="signal peptide" evidence="5">
    <location>
        <begin position="1"/>
        <end position="27"/>
    </location>
</feature>
<dbReference type="InterPro" id="IPR026891">
    <property type="entry name" value="Fn3-like"/>
</dbReference>
<dbReference type="Proteomes" id="UP000199213">
    <property type="component" value="Unassembled WGS sequence"/>
</dbReference>
<gene>
    <name evidence="7" type="ORF">SAMN04487820_104256</name>
</gene>
<dbReference type="Pfam" id="PF00933">
    <property type="entry name" value="Glyco_hydro_3"/>
    <property type="match status" value="1"/>
</dbReference>
<feature type="chain" id="PRO_5011730143" evidence="5">
    <location>
        <begin position="28"/>
        <end position="907"/>
    </location>
</feature>
<dbReference type="SUPFAM" id="SSF51445">
    <property type="entry name" value="(Trans)glycosidases"/>
    <property type="match status" value="1"/>
</dbReference>
<dbReference type="SMART" id="SM01217">
    <property type="entry name" value="Fn3_like"/>
    <property type="match status" value="1"/>
</dbReference>
<accession>A0A1G8Z637</accession>
<feature type="compositionally biased region" description="Basic and acidic residues" evidence="4">
    <location>
        <begin position="785"/>
        <end position="795"/>
    </location>
</feature>
<dbReference type="GO" id="GO:0046556">
    <property type="term" value="F:alpha-L-arabinofuranosidase activity"/>
    <property type="evidence" value="ECO:0007669"/>
    <property type="project" value="TreeGrafter"/>
</dbReference>
<dbReference type="OrthoDB" id="9803863at2"/>
<dbReference type="SUPFAM" id="SSF49373">
    <property type="entry name" value="Invasin/intimin cell-adhesion fragments"/>
    <property type="match status" value="1"/>
</dbReference>
<dbReference type="PRINTS" id="PR00133">
    <property type="entry name" value="GLHYDRLASE3"/>
</dbReference>
<evidence type="ECO:0000259" key="6">
    <source>
        <dbReference type="SMART" id="SM01217"/>
    </source>
</evidence>
<keyword evidence="2 5" id="KW-0732">Signal</keyword>
<reference evidence="8" key="1">
    <citation type="submission" date="2016-10" db="EMBL/GenBank/DDBJ databases">
        <authorList>
            <person name="Varghese N."/>
            <person name="Submissions S."/>
        </authorList>
    </citation>
    <scope>NUCLEOTIDE SEQUENCE [LARGE SCALE GENOMIC DNA]</scope>
    <source>
        <strain evidence="8">DSM 45460</strain>
    </source>
</reference>
<dbReference type="Gene3D" id="2.60.40.10">
    <property type="entry name" value="Immunoglobulins"/>
    <property type="match status" value="1"/>
</dbReference>
<dbReference type="PANTHER" id="PTHR42721:SF3">
    <property type="entry name" value="BETA-D-XYLOSIDASE 5-RELATED"/>
    <property type="match status" value="1"/>
</dbReference>
<feature type="domain" description="Fibronectin type III-like" evidence="6">
    <location>
        <begin position="707"/>
        <end position="778"/>
    </location>
</feature>
<dbReference type="InterPro" id="IPR002772">
    <property type="entry name" value="Glyco_hydro_3_C"/>
</dbReference>
<dbReference type="Gene3D" id="3.20.20.300">
    <property type="entry name" value="Glycoside hydrolase, family 3, N-terminal domain"/>
    <property type="match status" value="1"/>
</dbReference>
<proteinExistence type="inferred from homology"/>
<evidence type="ECO:0000256" key="4">
    <source>
        <dbReference type="SAM" id="MobiDB-lite"/>
    </source>
</evidence>
<dbReference type="Pfam" id="PF14310">
    <property type="entry name" value="Fn3-like"/>
    <property type="match status" value="1"/>
</dbReference>
<evidence type="ECO:0000256" key="1">
    <source>
        <dbReference type="ARBA" id="ARBA00005336"/>
    </source>
</evidence>
<dbReference type="InterPro" id="IPR044993">
    <property type="entry name" value="BXL"/>
</dbReference>
<dbReference type="Gene3D" id="3.40.50.1700">
    <property type="entry name" value="Glycoside hydrolase family 3 C-terminal domain"/>
    <property type="match status" value="1"/>
</dbReference>
<dbReference type="InterPro" id="IPR013783">
    <property type="entry name" value="Ig-like_fold"/>
</dbReference>
<dbReference type="GO" id="GO:0045493">
    <property type="term" value="P:xylan catabolic process"/>
    <property type="evidence" value="ECO:0007669"/>
    <property type="project" value="InterPro"/>
</dbReference>
<evidence type="ECO:0000256" key="5">
    <source>
        <dbReference type="SAM" id="SignalP"/>
    </source>
</evidence>
<sequence length="907" mass="100462">MRRRPTRLLVTLGLCVSCALSTAPALAQERAEETPVYLDQSYSARERAADLVSRMTPSEKASQLISSQAPAIPRLEVRSYGWWNEAAHGVAREQYNEEGNPEILTNTTSYPVSLSMGSTWNPDLMYRVAQATSSEAREVVRDNSLDLNFYSPTINLSRDPRWGRNDETFSEDPGLTAAMASQYVNGMEGKDKQGNLLPSSEGYLKTSTTIKHFAANNSEFNRLTGTSNMDERTLREYYTAPFKEVIRESSPASIMTAYNRVNGVPASADVGLLDTLARKTFGFDGFFTSDCDSVYEIQHGHHWKPEGEEEPLDHIERNAYANAAGVDLNCNQGYHDEHNFGNTLPEAAQQKIETHNGVYTENFMDASLIRMFTVRIRLGEFDDPDQVPWVQRARERVPKGSWENAESNDAVTQTPQRLNLASEAASESIVMLRNKPTEEGGKLLPLRIPESGQYRLAVIGDHANPEQMYLGGYSSDQGPSGRANGVNGYEGLKRAVEEINPDAVVDYLPGTKPGTEHQLNRNSVRASADFDAVVVYGGTDESTAKEDEDRETLRLPEPQTELINKVAANNPNTVVYMETIGAVDVSSFASDVSAMLWSSYNGQRKGEALADVLLGETNPSGHLPFTWYRNDSQLPSIGDYGIRPTDSQPGRTYMYFDGQAAYPFGHGLGYTEFEYGDLRIHREHVNANGKVRASARITNTGDVAGSDVVQLYAAASKADRAERPDERLVGFEKVSLRPHESKRVEFTIPVRELALFEQQRNRYEISDSGYEFRLAHSSSSSDAADSERVTVHGELRPTPAAVSTTPRAAGDAERGITVRRVFDRDTVVRPRTTVSFDDGTLVGHVADERDKPLPPGMRVHYRSNRPGVVSVDPHGVIRTRDSGVATVTATVRYRGHTESTEFVVKVR</sequence>
<dbReference type="InterPro" id="IPR036962">
    <property type="entry name" value="Glyco_hydro_3_N_sf"/>
</dbReference>
<dbReference type="EMBL" id="FNFM01000004">
    <property type="protein sequence ID" value="SDK10477.1"/>
    <property type="molecule type" value="Genomic_DNA"/>
</dbReference>
<dbReference type="PANTHER" id="PTHR42721">
    <property type="entry name" value="SUGAR HYDROLASE-RELATED"/>
    <property type="match status" value="1"/>
</dbReference>
<evidence type="ECO:0000313" key="8">
    <source>
        <dbReference type="Proteomes" id="UP000199213"/>
    </source>
</evidence>
<name>A0A1G8Z637_ACTMZ</name>
<dbReference type="SUPFAM" id="SSF52279">
    <property type="entry name" value="Beta-D-glucan exohydrolase, C-terminal domain"/>
    <property type="match status" value="1"/>
</dbReference>
<comment type="similarity">
    <text evidence="1">Belongs to the glycosyl hydrolase 3 family.</text>
</comment>
<dbReference type="AlphaFoldDB" id="A0A1G8Z637"/>
<dbReference type="Pfam" id="PF01915">
    <property type="entry name" value="Glyco_hydro_3_C"/>
    <property type="match status" value="1"/>
</dbReference>
<dbReference type="InterPro" id="IPR017853">
    <property type="entry name" value="GH"/>
</dbReference>
<evidence type="ECO:0000256" key="3">
    <source>
        <dbReference type="ARBA" id="ARBA00022801"/>
    </source>
</evidence>
<evidence type="ECO:0000256" key="2">
    <source>
        <dbReference type="ARBA" id="ARBA00022729"/>
    </source>
</evidence>
<dbReference type="GO" id="GO:0009044">
    <property type="term" value="F:xylan 1,4-beta-xylosidase activity"/>
    <property type="evidence" value="ECO:0007669"/>
    <property type="project" value="InterPro"/>
</dbReference>
<dbReference type="GO" id="GO:0031222">
    <property type="term" value="P:arabinan catabolic process"/>
    <property type="evidence" value="ECO:0007669"/>
    <property type="project" value="TreeGrafter"/>
</dbReference>
<keyword evidence="3" id="KW-0378">Hydrolase</keyword>
<dbReference type="InterPro" id="IPR036881">
    <property type="entry name" value="Glyco_hydro_3_C_sf"/>
</dbReference>
<protein>
    <submittedName>
        <fullName evidence="7">Beta-glucosidase</fullName>
    </submittedName>
</protein>
<organism evidence="7 8">
    <name type="scientific">Actinopolyspora mzabensis</name>
    <dbReference type="NCBI Taxonomy" id="995066"/>
    <lineage>
        <taxon>Bacteria</taxon>
        <taxon>Bacillati</taxon>
        <taxon>Actinomycetota</taxon>
        <taxon>Actinomycetes</taxon>
        <taxon>Actinopolysporales</taxon>
        <taxon>Actinopolysporaceae</taxon>
        <taxon>Actinopolyspora</taxon>
    </lineage>
</organism>
<dbReference type="InterPro" id="IPR001764">
    <property type="entry name" value="Glyco_hydro_3_N"/>
</dbReference>
<dbReference type="InterPro" id="IPR008964">
    <property type="entry name" value="Invasin/intimin_cell_adhesion"/>
</dbReference>
<dbReference type="RefSeq" id="WP_092627439.1">
    <property type="nucleotide sequence ID" value="NZ_FNFM01000004.1"/>
</dbReference>
<keyword evidence="8" id="KW-1185">Reference proteome</keyword>